<dbReference type="SUPFAM" id="SSF56672">
    <property type="entry name" value="DNA/RNA polymerases"/>
    <property type="match status" value="1"/>
</dbReference>
<name>A0AAE1T7W8_9LAMI</name>
<dbReference type="InterPro" id="IPR053134">
    <property type="entry name" value="RNA-dir_DNA_polymerase"/>
</dbReference>
<protein>
    <recommendedName>
        <fullName evidence="3">Reverse transcriptase</fullName>
    </recommendedName>
</protein>
<dbReference type="Proteomes" id="UP001289374">
    <property type="component" value="Unassembled WGS sequence"/>
</dbReference>
<gene>
    <name evidence="1" type="ORF">Sango_2792800</name>
</gene>
<organism evidence="1 2">
    <name type="scientific">Sesamum angolense</name>
    <dbReference type="NCBI Taxonomy" id="2727404"/>
    <lineage>
        <taxon>Eukaryota</taxon>
        <taxon>Viridiplantae</taxon>
        <taxon>Streptophyta</taxon>
        <taxon>Embryophyta</taxon>
        <taxon>Tracheophyta</taxon>
        <taxon>Spermatophyta</taxon>
        <taxon>Magnoliopsida</taxon>
        <taxon>eudicotyledons</taxon>
        <taxon>Gunneridae</taxon>
        <taxon>Pentapetalae</taxon>
        <taxon>asterids</taxon>
        <taxon>lamiids</taxon>
        <taxon>Lamiales</taxon>
        <taxon>Pedaliaceae</taxon>
        <taxon>Sesamum</taxon>
    </lineage>
</organism>
<dbReference type="AlphaFoldDB" id="A0AAE1T7W8"/>
<dbReference type="EMBL" id="JACGWL010000588">
    <property type="protein sequence ID" value="KAK4383262.1"/>
    <property type="molecule type" value="Genomic_DNA"/>
</dbReference>
<evidence type="ECO:0000313" key="2">
    <source>
        <dbReference type="Proteomes" id="UP001289374"/>
    </source>
</evidence>
<evidence type="ECO:0008006" key="3">
    <source>
        <dbReference type="Google" id="ProtNLM"/>
    </source>
</evidence>
<accession>A0AAE1T7W8</accession>
<reference evidence="1" key="1">
    <citation type="submission" date="2020-06" db="EMBL/GenBank/DDBJ databases">
        <authorList>
            <person name="Li T."/>
            <person name="Hu X."/>
            <person name="Zhang T."/>
            <person name="Song X."/>
            <person name="Zhang H."/>
            <person name="Dai N."/>
            <person name="Sheng W."/>
            <person name="Hou X."/>
            <person name="Wei L."/>
        </authorList>
    </citation>
    <scope>NUCLEOTIDE SEQUENCE</scope>
    <source>
        <strain evidence="1">K16</strain>
        <tissue evidence="1">Leaf</tissue>
    </source>
</reference>
<dbReference type="InterPro" id="IPR043502">
    <property type="entry name" value="DNA/RNA_pol_sf"/>
</dbReference>
<dbReference type="PANTHER" id="PTHR24559:SF430">
    <property type="entry name" value="RNA-DIRECTED DNA POLYMERASE"/>
    <property type="match status" value="1"/>
</dbReference>
<evidence type="ECO:0000313" key="1">
    <source>
        <dbReference type="EMBL" id="KAK4383262.1"/>
    </source>
</evidence>
<sequence>MNRANREIQEGRLGRRATRLNVDTQANPITQKKRSFGMERNRIIEKEVNKLLKAGYVAEVQYTQWFSIVMLVPKAVEKWRMCMDFTNLNKACPEDPY</sequence>
<dbReference type="Gene3D" id="3.10.10.10">
    <property type="entry name" value="HIV Type 1 Reverse Transcriptase, subunit A, domain 1"/>
    <property type="match status" value="1"/>
</dbReference>
<reference evidence="1" key="2">
    <citation type="journal article" date="2024" name="Plant">
        <title>Genomic evolution and insights into agronomic trait innovations of Sesamum species.</title>
        <authorList>
            <person name="Miao H."/>
            <person name="Wang L."/>
            <person name="Qu L."/>
            <person name="Liu H."/>
            <person name="Sun Y."/>
            <person name="Le M."/>
            <person name="Wang Q."/>
            <person name="Wei S."/>
            <person name="Zheng Y."/>
            <person name="Lin W."/>
            <person name="Duan Y."/>
            <person name="Cao H."/>
            <person name="Xiong S."/>
            <person name="Wang X."/>
            <person name="Wei L."/>
            <person name="Li C."/>
            <person name="Ma Q."/>
            <person name="Ju M."/>
            <person name="Zhao R."/>
            <person name="Li G."/>
            <person name="Mu C."/>
            <person name="Tian Q."/>
            <person name="Mei H."/>
            <person name="Zhang T."/>
            <person name="Gao T."/>
            <person name="Zhang H."/>
        </authorList>
    </citation>
    <scope>NUCLEOTIDE SEQUENCE</scope>
    <source>
        <strain evidence="1">K16</strain>
    </source>
</reference>
<proteinExistence type="predicted"/>
<dbReference type="PANTHER" id="PTHR24559">
    <property type="entry name" value="TRANSPOSON TY3-I GAG-POL POLYPROTEIN"/>
    <property type="match status" value="1"/>
</dbReference>
<keyword evidence="2" id="KW-1185">Reference proteome</keyword>
<comment type="caution">
    <text evidence="1">The sequence shown here is derived from an EMBL/GenBank/DDBJ whole genome shotgun (WGS) entry which is preliminary data.</text>
</comment>